<dbReference type="EMBL" id="WIOL01000001">
    <property type="protein sequence ID" value="MQT15806.1"/>
    <property type="molecule type" value="Genomic_DNA"/>
</dbReference>
<evidence type="ECO:0000259" key="3">
    <source>
        <dbReference type="Pfam" id="PF00930"/>
    </source>
</evidence>
<dbReference type="OrthoDB" id="9771666at2"/>
<name>A0A7C9KWA9_9SPHN</name>
<evidence type="ECO:0000259" key="2">
    <source>
        <dbReference type="Pfam" id="PF00326"/>
    </source>
</evidence>
<dbReference type="SUPFAM" id="SSF53474">
    <property type="entry name" value="alpha/beta-Hydrolases"/>
    <property type="match status" value="1"/>
</dbReference>
<evidence type="ECO:0000256" key="1">
    <source>
        <dbReference type="SAM" id="SignalP"/>
    </source>
</evidence>
<dbReference type="InterPro" id="IPR011659">
    <property type="entry name" value="WD40"/>
</dbReference>
<feature type="domain" description="Peptidase S9 prolyl oligopeptidase catalytic" evidence="2">
    <location>
        <begin position="531"/>
        <end position="729"/>
    </location>
</feature>
<dbReference type="AlphaFoldDB" id="A0A7C9KWA9"/>
<dbReference type="Proteomes" id="UP000481327">
    <property type="component" value="Unassembled WGS sequence"/>
</dbReference>
<comment type="caution">
    <text evidence="4">The sequence shown here is derived from an EMBL/GenBank/DDBJ whole genome shotgun (WGS) entry which is preliminary data.</text>
</comment>
<evidence type="ECO:0000313" key="4">
    <source>
        <dbReference type="EMBL" id="MQT15806.1"/>
    </source>
</evidence>
<keyword evidence="1" id="KW-0732">Signal</keyword>
<organism evidence="4 5">
    <name type="scientific">Sandarakinorhabdus fusca</name>
    <dbReference type="NCBI Taxonomy" id="1439888"/>
    <lineage>
        <taxon>Bacteria</taxon>
        <taxon>Pseudomonadati</taxon>
        <taxon>Pseudomonadota</taxon>
        <taxon>Alphaproteobacteria</taxon>
        <taxon>Sphingomonadales</taxon>
        <taxon>Sphingosinicellaceae</taxon>
        <taxon>Sandarakinorhabdus</taxon>
    </lineage>
</organism>
<protein>
    <submittedName>
        <fullName evidence="4">Prolyl oligopeptidase family serine peptidase</fullName>
    </submittedName>
</protein>
<feature type="chain" id="PRO_5028991042" evidence="1">
    <location>
        <begin position="23"/>
        <end position="734"/>
    </location>
</feature>
<dbReference type="InterPro" id="IPR002469">
    <property type="entry name" value="Peptidase_S9B_N"/>
</dbReference>
<dbReference type="Pfam" id="PF07676">
    <property type="entry name" value="PD40"/>
    <property type="match status" value="1"/>
</dbReference>
<dbReference type="InterPro" id="IPR029058">
    <property type="entry name" value="AB_hydrolase_fold"/>
</dbReference>
<reference evidence="4 5" key="1">
    <citation type="submission" date="2019-09" db="EMBL/GenBank/DDBJ databases">
        <title>Polymorphobacter sp. isolated from a lake in China.</title>
        <authorList>
            <person name="Liu Z."/>
        </authorList>
    </citation>
    <scope>NUCLEOTIDE SEQUENCE [LARGE SCALE GENOMIC DNA]</scope>
    <source>
        <strain evidence="4 5">D40P</strain>
    </source>
</reference>
<dbReference type="PANTHER" id="PTHR11731:SF193">
    <property type="entry name" value="DIPEPTIDYL PEPTIDASE 9"/>
    <property type="match status" value="1"/>
</dbReference>
<sequence length="734" mass="79892">MSLLRRMGAFLMVLGLAVPGVAAQPAKAPVAGTTLSIDALYQPQSIIGTPPEGYSWAADGSRVLFLWNDEGRRFRDIWVHAVAGGTTSRLTRAADSAGDAEAIGIAEVVDLGGGRLAYVLAGGLYLRGSDGTVTRIEPGLPSVRQLALSPDGRTLAFVSDMPGIDGGTARGGVLHVRDAGATAATAARRLAGGDDARVYVKDFQWAHDGRTIAFDEADDRLMPERDIFYYADGKLQNNRVARAFPGDETTRDRIGTVDLASGAVRFHAPADPRDLVWNYGLSRDGRRLFINASDLEAKTHRITVHDVASGERQPFYSWHDPLHVRPDWQVEWAPGDDGLIILTDRDGYFQLHHQKTANSRPRRLTDGRWEVASFTVDADHGQIYFLSNAAHLAERQIYRVPAGGGAVTRVSPATPGTHVPVYAPQFGHAASFFSNDSTPPELVLVDLARGGPAVAVTRSPRPEFQAQRWADVRYMTFPSHVDGTPLVARVSLPANYDPAKRYPLIVGSVYSDVVRNQWGGRRAHPTWGLDQYLVGQGYILLNVNVRGSWGQGRVQREGQHHSYGETDINDLESGVRHLVAKGYVDPKRVGIWGSSYGGLMTLMSLAKKPGVYAAGIAGAPASNVWHAYPSEMWIMGPPTGADMPGRYAAQSPLYQSRAIVDPLMIIHGTRDPVVLYSDTAAFSQRLIAGEQPFELVTLPGGNHAWASDNLAQTRFAFKKMTAFFDSHLKPEPKP</sequence>
<dbReference type="SUPFAM" id="SSF82171">
    <property type="entry name" value="DPP6 N-terminal domain-like"/>
    <property type="match status" value="2"/>
</dbReference>
<dbReference type="GO" id="GO:0006508">
    <property type="term" value="P:proteolysis"/>
    <property type="evidence" value="ECO:0007669"/>
    <property type="project" value="InterPro"/>
</dbReference>
<dbReference type="Gene3D" id="3.40.50.1820">
    <property type="entry name" value="alpha/beta hydrolase"/>
    <property type="match status" value="1"/>
</dbReference>
<dbReference type="PANTHER" id="PTHR11731">
    <property type="entry name" value="PROTEASE FAMILY S9B,C DIPEPTIDYL-PEPTIDASE IV-RELATED"/>
    <property type="match status" value="1"/>
</dbReference>
<dbReference type="InterPro" id="IPR050278">
    <property type="entry name" value="Serine_Prot_S9B/DPPIV"/>
</dbReference>
<proteinExistence type="predicted"/>
<dbReference type="Pfam" id="PF00326">
    <property type="entry name" value="Peptidase_S9"/>
    <property type="match status" value="1"/>
</dbReference>
<dbReference type="GO" id="GO:0008239">
    <property type="term" value="F:dipeptidyl-peptidase activity"/>
    <property type="evidence" value="ECO:0007669"/>
    <property type="project" value="TreeGrafter"/>
</dbReference>
<dbReference type="Pfam" id="PF00930">
    <property type="entry name" value="DPPIV_N"/>
    <property type="match status" value="1"/>
</dbReference>
<gene>
    <name evidence="4" type="ORF">F3168_00820</name>
</gene>
<feature type="domain" description="Dipeptidylpeptidase IV N-terminal" evidence="3">
    <location>
        <begin position="204"/>
        <end position="439"/>
    </location>
</feature>
<accession>A0A7C9KWA9</accession>
<feature type="signal peptide" evidence="1">
    <location>
        <begin position="1"/>
        <end position="22"/>
    </location>
</feature>
<dbReference type="Gene3D" id="2.140.10.30">
    <property type="entry name" value="Dipeptidylpeptidase IV, N-terminal domain"/>
    <property type="match status" value="1"/>
</dbReference>
<dbReference type="InterPro" id="IPR001375">
    <property type="entry name" value="Peptidase_S9_cat"/>
</dbReference>
<dbReference type="GO" id="GO:0008236">
    <property type="term" value="F:serine-type peptidase activity"/>
    <property type="evidence" value="ECO:0007669"/>
    <property type="project" value="InterPro"/>
</dbReference>
<keyword evidence="5" id="KW-1185">Reference proteome</keyword>
<evidence type="ECO:0000313" key="5">
    <source>
        <dbReference type="Proteomes" id="UP000481327"/>
    </source>
</evidence>